<keyword evidence="2" id="KW-1185">Reference proteome</keyword>
<name>A0ACC1NA94_9HYPO</name>
<comment type="caution">
    <text evidence="1">The sequence shown here is derived from an EMBL/GenBank/DDBJ whole genome shotgun (WGS) entry which is preliminary data.</text>
</comment>
<sequence>MVTRAFGDHRWKWDAELVEKVYLEFLGHQAKPGIHTPPYLTADPVVTCTPVSARDFVILASDGFWDHVAAEDAVRLIAEWLEKRRQQSVRASCCDGPGKNTTMGNAGSRLDLDFDEQGFAAWKTLPQHFIIEDLDNAAVHLLKNALGGNRRNLFVATTMLGPPQSRNIRDDIAVQVLFFKQDTI</sequence>
<evidence type="ECO:0000313" key="2">
    <source>
        <dbReference type="Proteomes" id="UP001143910"/>
    </source>
</evidence>
<reference evidence="1" key="1">
    <citation type="submission" date="2022-08" db="EMBL/GenBank/DDBJ databases">
        <title>Genome Sequence of Lecanicillium fungicola.</title>
        <authorList>
            <person name="Buettner E."/>
        </authorList>
    </citation>
    <scope>NUCLEOTIDE SEQUENCE</scope>
    <source>
        <strain evidence="1">Babe33</strain>
    </source>
</reference>
<proteinExistence type="predicted"/>
<protein>
    <submittedName>
        <fullName evidence="1">Uncharacterized protein</fullName>
    </submittedName>
</protein>
<evidence type="ECO:0000313" key="1">
    <source>
        <dbReference type="EMBL" id="KAJ2975369.1"/>
    </source>
</evidence>
<gene>
    <name evidence="1" type="ORF">NQ176_g5560</name>
</gene>
<organism evidence="1 2">
    <name type="scientific">Zarea fungicola</name>
    <dbReference type="NCBI Taxonomy" id="93591"/>
    <lineage>
        <taxon>Eukaryota</taxon>
        <taxon>Fungi</taxon>
        <taxon>Dikarya</taxon>
        <taxon>Ascomycota</taxon>
        <taxon>Pezizomycotina</taxon>
        <taxon>Sordariomycetes</taxon>
        <taxon>Hypocreomycetidae</taxon>
        <taxon>Hypocreales</taxon>
        <taxon>Cordycipitaceae</taxon>
        <taxon>Zarea</taxon>
    </lineage>
</organism>
<accession>A0ACC1NA94</accession>
<dbReference type="Proteomes" id="UP001143910">
    <property type="component" value="Unassembled WGS sequence"/>
</dbReference>
<dbReference type="EMBL" id="JANJQO010000717">
    <property type="protein sequence ID" value="KAJ2975369.1"/>
    <property type="molecule type" value="Genomic_DNA"/>
</dbReference>